<dbReference type="AlphaFoldDB" id="A0A8T0RDM5"/>
<sequence length="163" mass="17129">MVTGFPSGGVEQQRNMINWSDISLQTLRQPQQNFYSGTISAGLQQNRNIFNSSSSSLQTPAREAQLNIVPLSNLLTSMGQSDTTTQTFGQQVSPPTSDATVFERISHDLLDDIDIEPTGAAEEAMVMSTVISLSVLLQQATAPTTAAPVNVPDVGSSGAGGGS</sequence>
<comment type="caution">
    <text evidence="1">The sequence shown here is derived from an EMBL/GenBank/DDBJ whole genome shotgun (WGS) entry which is preliminary data.</text>
</comment>
<name>A0A8T0RDM5_PANVG</name>
<gene>
    <name evidence="1" type="ORF">PVAP13_6KG084018</name>
</gene>
<dbReference type="EMBL" id="CM029047">
    <property type="protein sequence ID" value="KAG2582899.1"/>
    <property type="molecule type" value="Genomic_DNA"/>
</dbReference>
<dbReference type="Proteomes" id="UP000823388">
    <property type="component" value="Chromosome 6K"/>
</dbReference>
<proteinExistence type="predicted"/>
<evidence type="ECO:0000313" key="1">
    <source>
        <dbReference type="EMBL" id="KAG2582899.1"/>
    </source>
</evidence>
<organism evidence="1 2">
    <name type="scientific">Panicum virgatum</name>
    <name type="common">Blackwell switchgrass</name>
    <dbReference type="NCBI Taxonomy" id="38727"/>
    <lineage>
        <taxon>Eukaryota</taxon>
        <taxon>Viridiplantae</taxon>
        <taxon>Streptophyta</taxon>
        <taxon>Embryophyta</taxon>
        <taxon>Tracheophyta</taxon>
        <taxon>Spermatophyta</taxon>
        <taxon>Magnoliopsida</taxon>
        <taxon>Liliopsida</taxon>
        <taxon>Poales</taxon>
        <taxon>Poaceae</taxon>
        <taxon>PACMAD clade</taxon>
        <taxon>Panicoideae</taxon>
        <taxon>Panicodae</taxon>
        <taxon>Paniceae</taxon>
        <taxon>Panicinae</taxon>
        <taxon>Panicum</taxon>
        <taxon>Panicum sect. Hiantes</taxon>
    </lineage>
</organism>
<reference evidence="1" key="1">
    <citation type="submission" date="2020-05" db="EMBL/GenBank/DDBJ databases">
        <title>WGS assembly of Panicum virgatum.</title>
        <authorList>
            <person name="Lovell J.T."/>
            <person name="Jenkins J."/>
            <person name="Shu S."/>
            <person name="Juenger T.E."/>
            <person name="Schmutz J."/>
        </authorList>
    </citation>
    <scope>NUCLEOTIDE SEQUENCE</scope>
    <source>
        <strain evidence="1">AP13</strain>
    </source>
</reference>
<protein>
    <submittedName>
        <fullName evidence="1">Uncharacterized protein</fullName>
    </submittedName>
</protein>
<evidence type="ECO:0000313" key="2">
    <source>
        <dbReference type="Proteomes" id="UP000823388"/>
    </source>
</evidence>
<accession>A0A8T0RDM5</accession>
<keyword evidence="2" id="KW-1185">Reference proteome</keyword>